<evidence type="ECO:0000313" key="2">
    <source>
        <dbReference type="Proteomes" id="UP000199199"/>
    </source>
</evidence>
<proteinExistence type="predicted"/>
<dbReference type="Proteomes" id="UP000199199">
    <property type="component" value="Unassembled WGS sequence"/>
</dbReference>
<keyword evidence="2" id="KW-1185">Reference proteome</keyword>
<protein>
    <submittedName>
        <fullName evidence="1">Uncharacterized protein</fullName>
    </submittedName>
</protein>
<accession>A0A1I6UV36</accession>
<dbReference type="AlphaFoldDB" id="A0A1I6UV36"/>
<sequence length="50" mass="5705">MLIDALGLLWVASSNAFEIAPETLPGWVIPHDIGHRDLERHDNNLLRNHH</sequence>
<dbReference type="EMBL" id="FOZS01000007">
    <property type="protein sequence ID" value="SFT05260.1"/>
    <property type="molecule type" value="Genomic_DNA"/>
</dbReference>
<reference evidence="2" key="1">
    <citation type="submission" date="2016-10" db="EMBL/GenBank/DDBJ databases">
        <authorList>
            <person name="Varghese N."/>
            <person name="Submissions S."/>
        </authorList>
    </citation>
    <scope>NUCLEOTIDE SEQUENCE [LARGE SCALE GENOMIC DNA]</scope>
    <source>
        <strain evidence="2">DSM 22427</strain>
    </source>
</reference>
<name>A0A1I6UV36_9EURY</name>
<evidence type="ECO:0000313" key="1">
    <source>
        <dbReference type="EMBL" id="SFT05260.1"/>
    </source>
</evidence>
<gene>
    <name evidence="1" type="ORF">SAMN04488556_4104</name>
</gene>
<organism evidence="1 2">
    <name type="scientific">Halostagnicola kamekurae</name>
    <dbReference type="NCBI Taxonomy" id="619731"/>
    <lineage>
        <taxon>Archaea</taxon>
        <taxon>Methanobacteriati</taxon>
        <taxon>Methanobacteriota</taxon>
        <taxon>Stenosarchaea group</taxon>
        <taxon>Halobacteria</taxon>
        <taxon>Halobacteriales</taxon>
        <taxon>Natrialbaceae</taxon>
        <taxon>Halostagnicola</taxon>
    </lineage>
</organism>